<dbReference type="UniPathway" id="UPA00053">
    <property type="reaction ID" value="UER00086"/>
</dbReference>
<feature type="region of interest" description="Disordered" evidence="5">
    <location>
        <begin position="222"/>
        <end position="246"/>
    </location>
</feature>
<feature type="active site" description="Proton donor/acceptor" evidence="4">
    <location>
        <position position="114"/>
    </location>
</feature>
<dbReference type="GO" id="GO:0009073">
    <property type="term" value="P:aromatic amino acid family biosynthetic process"/>
    <property type="evidence" value="ECO:0007669"/>
    <property type="project" value="UniProtKB-KW"/>
</dbReference>
<evidence type="ECO:0000256" key="3">
    <source>
        <dbReference type="ARBA" id="ARBA00023270"/>
    </source>
</evidence>
<comment type="caution">
    <text evidence="4">Lacks conserved residue(s) required for the propagation of feature annotation.</text>
</comment>
<keyword evidence="7" id="KW-1185">Reference proteome</keyword>
<dbReference type="AlphaFoldDB" id="A0A830EBF4"/>
<feature type="binding site" evidence="4">
    <location>
        <position position="56"/>
    </location>
    <ligand>
        <name>3-dehydroquinate</name>
        <dbReference type="ChEBI" id="CHEBI:32364"/>
    </ligand>
</feature>
<comment type="subunit">
    <text evidence="4">Homodimer.</text>
</comment>
<accession>A0A830EBF4</accession>
<dbReference type="Proteomes" id="UP000653099">
    <property type="component" value="Unassembled WGS sequence"/>
</dbReference>
<evidence type="ECO:0000313" key="7">
    <source>
        <dbReference type="Proteomes" id="UP000653099"/>
    </source>
</evidence>
<keyword evidence="3 4" id="KW-0704">Schiff base</keyword>
<dbReference type="GO" id="GO:0046279">
    <property type="term" value="P:3,4-dihydroxybenzoate biosynthetic process"/>
    <property type="evidence" value="ECO:0007669"/>
    <property type="project" value="UniProtKB-ARBA"/>
</dbReference>
<dbReference type="GO" id="GO:0003855">
    <property type="term" value="F:3-dehydroquinate dehydratase activity"/>
    <property type="evidence" value="ECO:0007669"/>
    <property type="project" value="UniProtKB-UniRule"/>
</dbReference>
<dbReference type="CDD" id="cd00502">
    <property type="entry name" value="DHQase_I"/>
    <property type="match status" value="1"/>
</dbReference>
<comment type="caution">
    <text evidence="6">The sequence shown here is derived from an EMBL/GenBank/DDBJ whole genome shotgun (WGS) entry which is preliminary data.</text>
</comment>
<evidence type="ECO:0000256" key="5">
    <source>
        <dbReference type="SAM" id="MobiDB-lite"/>
    </source>
</evidence>
<comment type="function">
    <text evidence="4">Involved in the third step of the chorismate pathway, which leads to the biosynthesis of aromatic amino acids. Catalyzes the cis-dehydration of 3-dehydroquinate (DHQ) and introduces the first double bond of the aromatic ring to yield 3-dehydroshikimate.</text>
</comment>
<keyword evidence="4" id="KW-0028">Amino-acid biosynthesis</keyword>
<name>A0A830EBF4_9EURY</name>
<dbReference type="EMBL" id="BMOC01000011">
    <property type="protein sequence ID" value="GGJ09599.1"/>
    <property type="molecule type" value="Genomic_DNA"/>
</dbReference>
<feature type="binding site" evidence="4">
    <location>
        <position position="181"/>
    </location>
    <ligand>
        <name>3-dehydroquinate</name>
        <dbReference type="ChEBI" id="CHEBI:32364"/>
    </ligand>
</feature>
<evidence type="ECO:0000256" key="2">
    <source>
        <dbReference type="ARBA" id="ARBA00023239"/>
    </source>
</evidence>
<comment type="pathway">
    <text evidence="4">Metabolic intermediate biosynthesis; chorismate biosynthesis; chorismate from D-erythrose 4-phosphate and phosphoenolpyruvate: step 3/7.</text>
</comment>
<feature type="binding site" evidence="4">
    <location>
        <begin position="29"/>
        <end position="31"/>
    </location>
    <ligand>
        <name>3-dehydroquinate</name>
        <dbReference type="ChEBI" id="CHEBI:32364"/>
    </ligand>
</feature>
<dbReference type="GO" id="GO:0009423">
    <property type="term" value="P:chorismate biosynthetic process"/>
    <property type="evidence" value="ECO:0007669"/>
    <property type="project" value="UniProtKB-UniRule"/>
</dbReference>
<dbReference type="Gene3D" id="3.20.20.70">
    <property type="entry name" value="Aldolase class I"/>
    <property type="match status" value="1"/>
</dbReference>
<keyword evidence="2 4" id="KW-0456">Lyase</keyword>
<sequence>MTLDGFALAATTNDLTREPDARGAADLVEFRMDKATDPIAQLEAYNGELPVVATNRNRWFGGKARDTGRLDILFAASRFDAVEYVDLELETVRAKEWLVGEFRGNDVDLIVSHHDFDATPEREVLTAILEQCDSYGDVAKVATHPEDLSDALTLLRALHEATQAGIDAAGIAMGEVGSHTRVIGHVYGSKLGYAPLQDDDSEYAPGQLPLRTLATLVEATRTDGGPPDIESLADDASVASELSLPN</sequence>
<dbReference type="InterPro" id="IPR050146">
    <property type="entry name" value="Type-I_3-dehydroquinase"/>
</dbReference>
<dbReference type="PANTHER" id="PTHR43699">
    <property type="entry name" value="3-DEHYDROQUINATE DEHYDRATASE"/>
    <property type="match status" value="1"/>
</dbReference>
<dbReference type="PANTHER" id="PTHR43699:SF1">
    <property type="entry name" value="3-DEHYDROQUINATE DEHYDRATASE"/>
    <property type="match status" value="1"/>
</dbReference>
<comment type="similarity">
    <text evidence="4">Belongs to the type-I 3-dehydroquinase family.</text>
</comment>
<dbReference type="OrthoDB" id="34329at2157"/>
<reference evidence="6" key="2">
    <citation type="submission" date="2020-09" db="EMBL/GenBank/DDBJ databases">
        <authorList>
            <person name="Sun Q."/>
            <person name="Ohkuma M."/>
        </authorList>
    </citation>
    <scope>NUCLEOTIDE SEQUENCE</scope>
    <source>
        <strain evidence="6">JCM 14359</strain>
    </source>
</reference>
<dbReference type="GO" id="GO:0008652">
    <property type="term" value="P:amino acid biosynthetic process"/>
    <property type="evidence" value="ECO:0007669"/>
    <property type="project" value="UniProtKB-KW"/>
</dbReference>
<dbReference type="Pfam" id="PF01487">
    <property type="entry name" value="DHquinase_I"/>
    <property type="match status" value="1"/>
</dbReference>
<dbReference type="InterPro" id="IPR018508">
    <property type="entry name" value="3-dehydroquinate_DH_AS"/>
</dbReference>
<dbReference type="SUPFAM" id="SSF51569">
    <property type="entry name" value="Aldolase"/>
    <property type="match status" value="1"/>
</dbReference>
<gene>
    <name evidence="4" type="primary">aroD</name>
    <name evidence="6" type="ORF">GCM10008995_19370</name>
</gene>
<protein>
    <recommendedName>
        <fullName evidence="4">3-dehydroquinate dehydratase</fullName>
        <shortName evidence="4">3-dehydroquinase</shortName>
        <ecNumber evidence="4">4.2.1.10</ecNumber>
    </recommendedName>
    <alternativeName>
        <fullName evidence="4">Type I DHQase</fullName>
    </alternativeName>
    <alternativeName>
        <fullName evidence="4">Type I dehydroquinase</fullName>
        <shortName evidence="4">DHQ1</shortName>
    </alternativeName>
</protein>
<evidence type="ECO:0000256" key="4">
    <source>
        <dbReference type="HAMAP-Rule" id="MF_00214"/>
    </source>
</evidence>
<dbReference type="InterPro" id="IPR001381">
    <property type="entry name" value="DHquinase_I"/>
</dbReference>
<evidence type="ECO:0000256" key="1">
    <source>
        <dbReference type="ARBA" id="ARBA00001864"/>
    </source>
</evidence>
<dbReference type="EC" id="4.2.1.10" evidence="4"/>
<comment type="catalytic activity">
    <reaction evidence="1 4">
        <text>3-dehydroquinate = 3-dehydroshikimate + H2O</text>
        <dbReference type="Rhea" id="RHEA:21096"/>
        <dbReference type="ChEBI" id="CHEBI:15377"/>
        <dbReference type="ChEBI" id="CHEBI:16630"/>
        <dbReference type="ChEBI" id="CHEBI:32364"/>
        <dbReference type="EC" id="4.2.1.10"/>
    </reaction>
</comment>
<feature type="binding site" evidence="4">
    <location>
        <position position="207"/>
    </location>
    <ligand>
        <name>3-dehydroquinate</name>
        <dbReference type="ChEBI" id="CHEBI:32364"/>
    </ligand>
</feature>
<evidence type="ECO:0000313" key="6">
    <source>
        <dbReference type="EMBL" id="GGJ09599.1"/>
    </source>
</evidence>
<dbReference type="HAMAP" id="MF_00214">
    <property type="entry name" value="AroD"/>
    <property type="match status" value="1"/>
</dbReference>
<keyword evidence="4" id="KW-0057">Aromatic amino acid biosynthesis</keyword>
<feature type="active site" description="Schiff-base intermediate with substrate" evidence="4">
    <location>
        <position position="140"/>
    </location>
</feature>
<dbReference type="PROSITE" id="PS01028">
    <property type="entry name" value="DEHYDROQUINASE_I"/>
    <property type="match status" value="1"/>
</dbReference>
<dbReference type="InterPro" id="IPR013785">
    <property type="entry name" value="Aldolase_TIM"/>
</dbReference>
<organism evidence="6 7">
    <name type="scientific">Halobellus salinus</name>
    <dbReference type="NCBI Taxonomy" id="931585"/>
    <lineage>
        <taxon>Archaea</taxon>
        <taxon>Methanobacteriati</taxon>
        <taxon>Methanobacteriota</taxon>
        <taxon>Stenosarchaea group</taxon>
        <taxon>Halobacteria</taxon>
        <taxon>Halobacteriales</taxon>
        <taxon>Haloferacaceae</taxon>
        <taxon>Halobellus</taxon>
    </lineage>
</organism>
<reference evidence="6" key="1">
    <citation type="journal article" date="2014" name="Int. J. Syst. Evol. Microbiol.">
        <title>Complete genome sequence of Corynebacterium casei LMG S-19264T (=DSM 44701T), isolated from a smear-ripened cheese.</title>
        <authorList>
            <consortium name="US DOE Joint Genome Institute (JGI-PGF)"/>
            <person name="Walter F."/>
            <person name="Albersmeier A."/>
            <person name="Kalinowski J."/>
            <person name="Ruckert C."/>
        </authorList>
    </citation>
    <scope>NUCLEOTIDE SEQUENCE</scope>
    <source>
        <strain evidence="6">JCM 14359</strain>
    </source>
</reference>
<proteinExistence type="inferred from homology"/>